<dbReference type="Proteomes" id="UP000654913">
    <property type="component" value="Chromosome 1"/>
</dbReference>
<organism evidence="1 2">
    <name type="scientific">Aspergillus puulaauensis</name>
    <dbReference type="NCBI Taxonomy" id="1220207"/>
    <lineage>
        <taxon>Eukaryota</taxon>
        <taxon>Fungi</taxon>
        <taxon>Dikarya</taxon>
        <taxon>Ascomycota</taxon>
        <taxon>Pezizomycotina</taxon>
        <taxon>Eurotiomycetes</taxon>
        <taxon>Eurotiomycetidae</taxon>
        <taxon>Eurotiales</taxon>
        <taxon>Aspergillaceae</taxon>
        <taxon>Aspergillus</taxon>
    </lineage>
</organism>
<dbReference type="RefSeq" id="XP_041550699.1">
    <property type="nucleotide sequence ID" value="XM_041697135.1"/>
</dbReference>
<sequence length="101" mass="11395">MNSLHAHTQRTGTWIMVDWPWRSCKWQDAPEMAEPKSLKSADSGAGRVEDWMYTYFPDQPCQTSGSNAGVVQGLIFSLSSRLRRHVLVEFGQRGPFSTGFS</sequence>
<evidence type="ECO:0000313" key="2">
    <source>
        <dbReference type="Proteomes" id="UP000654913"/>
    </source>
</evidence>
<reference evidence="1" key="1">
    <citation type="submission" date="2021-01" db="EMBL/GenBank/DDBJ databases">
        <authorList>
            <consortium name="Aspergillus puulaauensis MK2 genome sequencing consortium"/>
            <person name="Kazuki M."/>
            <person name="Futagami T."/>
        </authorList>
    </citation>
    <scope>NUCLEOTIDE SEQUENCE</scope>
    <source>
        <strain evidence="1">MK2</strain>
    </source>
</reference>
<dbReference type="AlphaFoldDB" id="A0A7R8AIC3"/>
<dbReference type="KEGG" id="apuu:APUU_11333A"/>
<keyword evidence="2" id="KW-1185">Reference proteome</keyword>
<evidence type="ECO:0000313" key="1">
    <source>
        <dbReference type="EMBL" id="BCS18505.1"/>
    </source>
</evidence>
<protein>
    <submittedName>
        <fullName evidence="1">Uncharacterized protein</fullName>
    </submittedName>
</protein>
<reference evidence="1" key="2">
    <citation type="submission" date="2021-02" db="EMBL/GenBank/DDBJ databases">
        <title>Aspergillus puulaauensis MK2 genome sequence.</title>
        <authorList>
            <person name="Futagami T."/>
            <person name="Mori K."/>
            <person name="Kadooka C."/>
            <person name="Tanaka T."/>
        </authorList>
    </citation>
    <scope>NUCLEOTIDE SEQUENCE</scope>
    <source>
        <strain evidence="1">MK2</strain>
    </source>
</reference>
<dbReference type="GeneID" id="64968510"/>
<proteinExistence type="predicted"/>
<gene>
    <name evidence="1" type="ORF">APUU_11333A</name>
</gene>
<name>A0A7R8AIC3_9EURO</name>
<accession>A0A7R8AIC3</accession>
<dbReference type="EMBL" id="AP024443">
    <property type="protein sequence ID" value="BCS18505.1"/>
    <property type="molecule type" value="Genomic_DNA"/>
</dbReference>